<comment type="caution">
    <text evidence="1">The sequence shown here is derived from an EMBL/GenBank/DDBJ whole genome shotgun (WGS) entry which is preliminary data.</text>
</comment>
<evidence type="ECO:0000313" key="1">
    <source>
        <dbReference type="EMBL" id="TQM85482.1"/>
    </source>
</evidence>
<sequence length="141" mass="15839">MKALRSWLRGGLVALAGPRPQERHSTTTITQLITRLVPDWAEAQPRRYRHDRWLTYRELTIPITPGGATRYGRLDIVVTRPHQADLAVEVDTADNPRSVEKLRFAHAAGAVPVWIRWHSGTLSQHPGIAVIDLREPDATGD</sequence>
<proteinExistence type="predicted"/>
<name>A0A543JRL1_9PSEU</name>
<reference evidence="1 2" key="1">
    <citation type="submission" date="2019-06" db="EMBL/GenBank/DDBJ databases">
        <title>Sequencing the genomes of 1000 actinobacteria strains.</title>
        <authorList>
            <person name="Klenk H.-P."/>
        </authorList>
    </citation>
    <scope>NUCLEOTIDE SEQUENCE [LARGE SCALE GENOMIC DNA]</scope>
    <source>
        <strain evidence="1 2">DSM 45456</strain>
    </source>
</reference>
<organism evidence="1 2">
    <name type="scientific">Saccharothrix saharensis</name>
    <dbReference type="NCBI Taxonomy" id="571190"/>
    <lineage>
        <taxon>Bacteria</taxon>
        <taxon>Bacillati</taxon>
        <taxon>Actinomycetota</taxon>
        <taxon>Actinomycetes</taxon>
        <taxon>Pseudonocardiales</taxon>
        <taxon>Pseudonocardiaceae</taxon>
        <taxon>Saccharothrix</taxon>
    </lineage>
</organism>
<accession>A0A543JRL1</accession>
<dbReference type="Proteomes" id="UP000316628">
    <property type="component" value="Unassembled WGS sequence"/>
</dbReference>
<dbReference type="AlphaFoldDB" id="A0A543JRL1"/>
<keyword evidence="2" id="KW-1185">Reference proteome</keyword>
<dbReference type="EMBL" id="VFPP01000001">
    <property type="protein sequence ID" value="TQM85482.1"/>
    <property type="molecule type" value="Genomic_DNA"/>
</dbReference>
<protein>
    <submittedName>
        <fullName evidence="1">Uncharacterized protein</fullName>
    </submittedName>
</protein>
<gene>
    <name evidence="1" type="ORF">FHX81_7966</name>
</gene>
<evidence type="ECO:0000313" key="2">
    <source>
        <dbReference type="Proteomes" id="UP000316628"/>
    </source>
</evidence>